<dbReference type="PANTHER" id="PTHR43807:SF20">
    <property type="entry name" value="FI04487P"/>
    <property type="match status" value="1"/>
</dbReference>
<dbReference type="CDD" id="cd00609">
    <property type="entry name" value="AAT_like"/>
    <property type="match status" value="1"/>
</dbReference>
<keyword evidence="5" id="KW-0663">Pyridoxal phosphate</keyword>
<proteinExistence type="inferred from homology"/>
<dbReference type="InterPro" id="IPR015421">
    <property type="entry name" value="PyrdxlP-dep_Trfase_major"/>
</dbReference>
<comment type="cofactor">
    <cofactor evidence="1">
        <name>pyridoxal 5'-phosphate</name>
        <dbReference type="ChEBI" id="CHEBI:597326"/>
    </cofactor>
</comment>
<reference evidence="7 9" key="1">
    <citation type="submission" date="2016-10" db="EMBL/GenBank/DDBJ databases">
        <authorList>
            <person name="Varghese N."/>
            <person name="Submissions S."/>
        </authorList>
    </citation>
    <scope>NUCLEOTIDE SEQUENCE [LARGE SCALE GENOMIC DNA]</scope>
    <source>
        <strain evidence="7 9">GMCC 1.11211</strain>
    </source>
</reference>
<evidence type="ECO:0000313" key="8">
    <source>
        <dbReference type="EMBL" id="TFB88922.1"/>
    </source>
</evidence>
<dbReference type="Proteomes" id="UP000199681">
    <property type="component" value="Unassembled WGS sequence"/>
</dbReference>
<evidence type="ECO:0000256" key="3">
    <source>
        <dbReference type="ARBA" id="ARBA00022576"/>
    </source>
</evidence>
<reference evidence="8 10" key="2">
    <citation type="submission" date="2019-03" db="EMBL/GenBank/DDBJ databases">
        <title>Genomics of glacier-inhabiting Cryobacterium strains.</title>
        <authorList>
            <person name="Liu Q."/>
            <person name="Xin Y.-H."/>
        </authorList>
    </citation>
    <scope>NUCLEOTIDE SEQUENCE [LARGE SCALE GENOMIC DNA]</scope>
    <source>
        <strain evidence="8 10">Hh34</strain>
    </source>
</reference>
<evidence type="ECO:0000313" key="9">
    <source>
        <dbReference type="Proteomes" id="UP000199681"/>
    </source>
</evidence>
<dbReference type="GO" id="GO:0005737">
    <property type="term" value="C:cytoplasm"/>
    <property type="evidence" value="ECO:0007669"/>
    <property type="project" value="TreeGrafter"/>
</dbReference>
<evidence type="ECO:0000313" key="10">
    <source>
        <dbReference type="Proteomes" id="UP000297963"/>
    </source>
</evidence>
<name>A0A1I3BEA2_9MICO</name>
<keyword evidence="3 8" id="KW-0032">Aminotransferase</keyword>
<evidence type="ECO:0000256" key="4">
    <source>
        <dbReference type="ARBA" id="ARBA00022679"/>
    </source>
</evidence>
<evidence type="ECO:0000256" key="5">
    <source>
        <dbReference type="ARBA" id="ARBA00022898"/>
    </source>
</evidence>
<organism evidence="8 10">
    <name type="scientific">Cryobacterium levicorallinum</name>
    <dbReference type="NCBI Taxonomy" id="995038"/>
    <lineage>
        <taxon>Bacteria</taxon>
        <taxon>Bacillati</taxon>
        <taxon>Actinomycetota</taxon>
        <taxon>Actinomycetes</taxon>
        <taxon>Micrococcales</taxon>
        <taxon>Microbacteriaceae</taxon>
        <taxon>Cryobacterium</taxon>
    </lineage>
</organism>
<dbReference type="RefSeq" id="WP_092450189.1">
    <property type="nucleotide sequence ID" value="NZ_BKAC01000018.1"/>
</dbReference>
<dbReference type="STRING" id="995038.SAMN05216274_10923"/>
<dbReference type="GO" id="GO:0030170">
    <property type="term" value="F:pyridoxal phosphate binding"/>
    <property type="evidence" value="ECO:0007669"/>
    <property type="project" value="InterPro"/>
</dbReference>
<dbReference type="FunFam" id="3.40.640.10:FF:000024">
    <property type="entry name" value="Kynurenine--oxoglutarate transaminase 3"/>
    <property type="match status" value="1"/>
</dbReference>
<evidence type="ECO:0000259" key="6">
    <source>
        <dbReference type="Pfam" id="PF00155"/>
    </source>
</evidence>
<dbReference type="EMBL" id="SOFE01000002">
    <property type="protein sequence ID" value="TFB88922.1"/>
    <property type="molecule type" value="Genomic_DNA"/>
</dbReference>
<dbReference type="InterPro" id="IPR015424">
    <property type="entry name" value="PyrdxlP-dep_Trfase"/>
</dbReference>
<dbReference type="InterPro" id="IPR004839">
    <property type="entry name" value="Aminotransferase_I/II_large"/>
</dbReference>
<dbReference type="AlphaFoldDB" id="A0A1I3BEA2"/>
<comment type="similarity">
    <text evidence="2">Belongs to the class-I pyridoxal-phosphate-dependent aminotransferase family.</text>
</comment>
<dbReference type="InterPro" id="IPR051326">
    <property type="entry name" value="Kynurenine-oxoglutarate_AT"/>
</dbReference>
<dbReference type="Gene3D" id="3.40.640.10">
    <property type="entry name" value="Type I PLP-dependent aspartate aminotransferase-like (Major domain)"/>
    <property type="match status" value="1"/>
</dbReference>
<accession>A0A1I3BEA2</accession>
<comment type="caution">
    <text evidence="8">The sequence shown here is derived from an EMBL/GenBank/DDBJ whole genome shotgun (WGS) entry which is preliminary data.</text>
</comment>
<dbReference type="Proteomes" id="UP000297963">
    <property type="component" value="Unassembled WGS sequence"/>
</dbReference>
<feature type="domain" description="Aminotransferase class I/classII large" evidence="6">
    <location>
        <begin position="50"/>
        <end position="373"/>
    </location>
</feature>
<dbReference type="SUPFAM" id="SSF53383">
    <property type="entry name" value="PLP-dependent transferases"/>
    <property type="match status" value="1"/>
</dbReference>
<dbReference type="GO" id="GO:0016212">
    <property type="term" value="F:kynurenine-oxoglutarate transaminase activity"/>
    <property type="evidence" value="ECO:0007669"/>
    <property type="project" value="TreeGrafter"/>
</dbReference>
<dbReference type="Gene3D" id="3.90.1150.10">
    <property type="entry name" value="Aspartate Aminotransferase, domain 1"/>
    <property type="match status" value="1"/>
</dbReference>
<sequence>MQDSFHTEHTPIVSGAWRRTACGAGLLAEDGSVAASIFAEMSALAARTGAINLGQGFPDEDGPAEVLEAARQAISDGVNQYSPGRGQPVLLEAIARHQQRFYGLKLDPGSEILVTAGATEALAATILALIEPGDEVVTFEPFYDAYGGLIGLGGGIHRTVPLRAPDFQPDLDALRAAVTDRTRLIIVNDPHNPTGAIFPRETLELIVKLAHQHDALIVTDEVYEHLTFGAPHIPIATLPGAWERTVTISSGGKTFSLTGWKVGWLSAPAKIVTAILAVKQFLTYVNAAPFQPAIAVGLDLPDAYFAHIAAEMKGKRDVLATGLRAAGFAISVPQGSYFIVADATPLGFTDGADLCRRLPELAGVVAVPIAAFCSPAHRGEYAPLVRFAYCKKIEFLEQASAELAALKPR</sequence>
<gene>
    <name evidence="8" type="ORF">E3O11_01625</name>
    <name evidence="7" type="ORF">SAMN05216274_10923</name>
</gene>
<dbReference type="InterPro" id="IPR015422">
    <property type="entry name" value="PyrdxlP-dep_Trfase_small"/>
</dbReference>
<protein>
    <submittedName>
        <fullName evidence="8">Aminotransferase class I/II-fold pyridoxal phosphate-dependent enzyme</fullName>
    </submittedName>
    <submittedName>
        <fullName evidence="7">N-succinyldiaminopimelate aminotransferase</fullName>
    </submittedName>
</protein>
<dbReference type="EMBL" id="FOPW01000009">
    <property type="protein sequence ID" value="SFH60021.1"/>
    <property type="molecule type" value="Genomic_DNA"/>
</dbReference>
<keyword evidence="9" id="KW-1185">Reference proteome</keyword>
<evidence type="ECO:0000313" key="7">
    <source>
        <dbReference type="EMBL" id="SFH60021.1"/>
    </source>
</evidence>
<dbReference type="Pfam" id="PF00155">
    <property type="entry name" value="Aminotran_1_2"/>
    <property type="match status" value="1"/>
</dbReference>
<dbReference type="PANTHER" id="PTHR43807">
    <property type="entry name" value="FI04487P"/>
    <property type="match status" value="1"/>
</dbReference>
<evidence type="ECO:0000256" key="1">
    <source>
        <dbReference type="ARBA" id="ARBA00001933"/>
    </source>
</evidence>
<keyword evidence="4 8" id="KW-0808">Transferase</keyword>
<evidence type="ECO:0000256" key="2">
    <source>
        <dbReference type="ARBA" id="ARBA00007441"/>
    </source>
</evidence>